<name>A0A0N9WRK2_PSEFL</name>
<reference evidence="1 2" key="2">
    <citation type="journal article" date="2018" name="Nature">
        <title>Mutant phenotypes for thousands of bacterial genes of unknown function.</title>
        <authorList>
            <person name="Price M.N."/>
            <person name="Wetmore K.M."/>
            <person name="Waters R.J."/>
            <person name="Callaghan M."/>
            <person name="Ray J."/>
            <person name="Liu H."/>
            <person name="Kuehl J.V."/>
            <person name="Melnyk R.A."/>
            <person name="Lamson J.S."/>
            <person name="Suh Y."/>
            <person name="Carlson H.K."/>
            <person name="Esquivel Z."/>
            <person name="Sadeeshkumar H."/>
            <person name="Chakraborty R."/>
            <person name="Zane G.M."/>
            <person name="Rubin B.E."/>
            <person name="Wall J.D."/>
            <person name="Visel A."/>
            <person name="Bristow J."/>
            <person name="Blow M.J."/>
            <person name="Arkin A.P."/>
            <person name="Deutschbauer A.M."/>
        </authorList>
    </citation>
    <scope>NUCLEOTIDE SEQUENCE [LARGE SCALE GENOMIC DNA]</scope>
    <source>
        <strain evidence="1 2">FW300-N2E3</strain>
    </source>
</reference>
<sequence length="218" mass="24388">MGLTDYRALLIDCDEVLVDRDSGVWTALQPLLDSLGGRPDKEQVLAEYGEVVRALYPRFGELGFSGLLCFAHRQLAERWGLRASWEEGMSFARSVANWSLFEDAPGAMLYLRKFYRLLVQGDRDAEDRGLLCERLGVMPDDFISLASDPLLDRDWLQANGLEAREILQVTRPSAGRQTASDVCLICRGRAKPATSCAADYCINSMADLVAQHQLSLRR</sequence>
<dbReference type="SUPFAM" id="SSF56784">
    <property type="entry name" value="HAD-like"/>
    <property type="match status" value="1"/>
</dbReference>
<dbReference type="AlphaFoldDB" id="A0A0N9WRK2"/>
<dbReference type="RefSeq" id="WP_054597932.1">
    <property type="nucleotide sequence ID" value="NZ_CP012830.1"/>
</dbReference>
<organism evidence="1 2">
    <name type="scientific">Pseudomonas fluorescens</name>
    <dbReference type="NCBI Taxonomy" id="294"/>
    <lineage>
        <taxon>Bacteria</taxon>
        <taxon>Pseudomonadati</taxon>
        <taxon>Pseudomonadota</taxon>
        <taxon>Gammaproteobacteria</taxon>
        <taxon>Pseudomonadales</taxon>
        <taxon>Pseudomonadaceae</taxon>
        <taxon>Pseudomonas</taxon>
    </lineage>
</organism>
<evidence type="ECO:0000313" key="1">
    <source>
        <dbReference type="EMBL" id="ALI04749.1"/>
    </source>
</evidence>
<gene>
    <name evidence="1" type="ORF">AO353_28210</name>
</gene>
<protein>
    <submittedName>
        <fullName evidence="1">2-haloalkanoic acid dehalogenase</fullName>
    </submittedName>
</protein>
<dbReference type="Proteomes" id="UP000066487">
    <property type="component" value="Chromosome"/>
</dbReference>
<dbReference type="Gene3D" id="1.10.150.750">
    <property type="match status" value="1"/>
</dbReference>
<proteinExistence type="predicted"/>
<dbReference type="Gene3D" id="3.40.50.1000">
    <property type="entry name" value="HAD superfamily/HAD-like"/>
    <property type="match status" value="1"/>
</dbReference>
<reference evidence="2" key="1">
    <citation type="submission" date="2015-09" db="EMBL/GenBank/DDBJ databases">
        <title>Whole genome sequence of Pseudomonas fluorescens FW300-N2E3.</title>
        <authorList>
            <person name="Ray J."/>
            <person name="Melnyk R."/>
            <person name="Deutschbauer A."/>
        </authorList>
    </citation>
    <scope>NUCLEOTIDE SEQUENCE [LARGE SCALE GENOMIC DNA]</scope>
    <source>
        <strain evidence="2">FW300-N2E3</strain>
    </source>
</reference>
<dbReference type="EMBL" id="CP012830">
    <property type="protein sequence ID" value="ALI04749.1"/>
    <property type="molecule type" value="Genomic_DNA"/>
</dbReference>
<dbReference type="InterPro" id="IPR023214">
    <property type="entry name" value="HAD_sf"/>
</dbReference>
<dbReference type="InterPro" id="IPR036412">
    <property type="entry name" value="HAD-like_sf"/>
</dbReference>
<accession>A0A0N9WRK2</accession>
<evidence type="ECO:0000313" key="2">
    <source>
        <dbReference type="Proteomes" id="UP000066487"/>
    </source>
</evidence>
<dbReference type="OrthoDB" id="5865007at2"/>